<evidence type="ECO:0000256" key="1">
    <source>
        <dbReference type="SAM" id="Phobius"/>
    </source>
</evidence>
<keyword evidence="3" id="KW-1185">Reference proteome</keyword>
<protein>
    <submittedName>
        <fullName evidence="2">Uncharacterized protein</fullName>
    </submittedName>
</protein>
<dbReference type="AlphaFoldDB" id="A0A2J6PKE4"/>
<name>A0A2J6PKE4_9HELO</name>
<dbReference type="Proteomes" id="UP000235672">
    <property type="component" value="Unassembled WGS sequence"/>
</dbReference>
<reference evidence="2 3" key="1">
    <citation type="submission" date="2016-05" db="EMBL/GenBank/DDBJ databases">
        <title>A degradative enzymes factory behind the ericoid mycorrhizal symbiosis.</title>
        <authorList>
            <consortium name="DOE Joint Genome Institute"/>
            <person name="Martino E."/>
            <person name="Morin E."/>
            <person name="Grelet G."/>
            <person name="Kuo A."/>
            <person name="Kohler A."/>
            <person name="Daghino S."/>
            <person name="Barry K."/>
            <person name="Choi C."/>
            <person name="Cichocki N."/>
            <person name="Clum A."/>
            <person name="Copeland A."/>
            <person name="Hainaut M."/>
            <person name="Haridas S."/>
            <person name="Labutti K."/>
            <person name="Lindquist E."/>
            <person name="Lipzen A."/>
            <person name="Khouja H.-R."/>
            <person name="Murat C."/>
            <person name="Ohm R."/>
            <person name="Olson A."/>
            <person name="Spatafora J."/>
            <person name="Veneault-Fourrey C."/>
            <person name="Henrissat B."/>
            <person name="Grigoriev I."/>
            <person name="Martin F."/>
            <person name="Perotto S."/>
        </authorList>
    </citation>
    <scope>NUCLEOTIDE SEQUENCE [LARGE SCALE GENOMIC DNA]</scope>
    <source>
        <strain evidence="2 3">UAMH 7357</strain>
    </source>
</reference>
<keyword evidence="1" id="KW-0472">Membrane</keyword>
<evidence type="ECO:0000313" key="2">
    <source>
        <dbReference type="EMBL" id="PMD14459.1"/>
    </source>
</evidence>
<feature type="transmembrane region" description="Helical" evidence="1">
    <location>
        <begin position="6"/>
        <end position="26"/>
    </location>
</feature>
<gene>
    <name evidence="2" type="ORF">NA56DRAFT_378704</name>
</gene>
<organism evidence="2 3">
    <name type="scientific">Hyaloscypha hepaticicola</name>
    <dbReference type="NCBI Taxonomy" id="2082293"/>
    <lineage>
        <taxon>Eukaryota</taxon>
        <taxon>Fungi</taxon>
        <taxon>Dikarya</taxon>
        <taxon>Ascomycota</taxon>
        <taxon>Pezizomycotina</taxon>
        <taxon>Leotiomycetes</taxon>
        <taxon>Helotiales</taxon>
        <taxon>Hyaloscyphaceae</taxon>
        <taxon>Hyaloscypha</taxon>
    </lineage>
</organism>
<evidence type="ECO:0000313" key="3">
    <source>
        <dbReference type="Proteomes" id="UP000235672"/>
    </source>
</evidence>
<accession>A0A2J6PKE4</accession>
<dbReference type="EMBL" id="KZ613522">
    <property type="protein sequence ID" value="PMD14459.1"/>
    <property type="molecule type" value="Genomic_DNA"/>
</dbReference>
<sequence>MGQLDFVQGGPLPVLFWIGYSFYVFLREPFSTPRSILVFGVLQLRVYRFRRLHSKCLPLKYDTCILQNGVCE</sequence>
<keyword evidence="1" id="KW-1133">Transmembrane helix</keyword>
<keyword evidence="1" id="KW-0812">Transmembrane</keyword>
<proteinExistence type="predicted"/>